<keyword evidence="1" id="KW-0472">Membrane</keyword>
<dbReference type="InterPro" id="IPR018253">
    <property type="entry name" value="DnaJ_domain_CS"/>
</dbReference>
<dbReference type="InterPro" id="IPR001623">
    <property type="entry name" value="DnaJ_domain"/>
</dbReference>
<dbReference type="PANTHER" id="PTHR44873:SF1">
    <property type="entry name" value="DNAJ HOMOLOG SUBFAMILY C MEMBER 30, MITOCHONDRIAL"/>
    <property type="match status" value="1"/>
</dbReference>
<keyword evidence="1" id="KW-1133">Transmembrane helix</keyword>
<dbReference type="Gene3D" id="1.25.40.10">
    <property type="entry name" value="Tetratricopeptide repeat domain"/>
    <property type="match status" value="1"/>
</dbReference>
<dbReference type="PANTHER" id="PTHR44873">
    <property type="entry name" value="DNAJ HOMOLOG SUBFAMILY C MEMBER 30, MITOCHONDRIAL"/>
    <property type="match status" value="1"/>
</dbReference>
<feature type="transmembrane region" description="Helical" evidence="1">
    <location>
        <begin position="12"/>
        <end position="29"/>
    </location>
</feature>
<dbReference type="Pfam" id="PF00226">
    <property type="entry name" value="DnaJ"/>
    <property type="match status" value="1"/>
</dbReference>
<dbReference type="SUPFAM" id="SSF46565">
    <property type="entry name" value="Chaperone J-domain"/>
    <property type="match status" value="1"/>
</dbReference>
<accession>A0A844G1C4</accession>
<keyword evidence="4" id="KW-1185">Reference proteome</keyword>
<dbReference type="AlphaFoldDB" id="A0A844G1C4"/>
<keyword evidence="1" id="KW-0812">Transmembrane</keyword>
<evidence type="ECO:0000313" key="4">
    <source>
        <dbReference type="Proteomes" id="UP000435649"/>
    </source>
</evidence>
<name>A0A844G1C4_9BACT</name>
<dbReference type="InterPro" id="IPR011990">
    <property type="entry name" value="TPR-like_helical_dom_sf"/>
</dbReference>
<dbReference type="InterPro" id="IPR036869">
    <property type="entry name" value="J_dom_sf"/>
</dbReference>
<dbReference type="PROSITE" id="PS50076">
    <property type="entry name" value="DNAJ_2"/>
    <property type="match status" value="1"/>
</dbReference>
<evidence type="ECO:0000256" key="1">
    <source>
        <dbReference type="SAM" id="Phobius"/>
    </source>
</evidence>
<dbReference type="CDD" id="cd06257">
    <property type="entry name" value="DnaJ"/>
    <property type="match status" value="1"/>
</dbReference>
<sequence>MYAPRQCRKIAFYFIFLLALEISYVYIILDFRRNGKHRNDILTKMAKTYYQILNVDARAGFAELKRAYYRQAKRCHPDLFGNSPEKTREFQLLALAFDVLTDAGKRREYDRSLLSDNELFRRDPEKSPEPMMDSEADDILEELIVGNHAPPETSLATLLADLEKTEIFMTYREGRDHLRSARYDKAEACFTEVVLAAPQNIVFRICLARALTAQGKYGAAVKHYRAALSTGRRRKPRQQLWRVRRELEEAQIRRLPLFGRFRQWFRPKPADFGEDEADRMIGELNRSLTRAARHQKLEHRDDE</sequence>
<dbReference type="Gene3D" id="1.10.287.110">
    <property type="entry name" value="DnaJ domain"/>
    <property type="match status" value="1"/>
</dbReference>
<dbReference type="EMBL" id="VUNS01000003">
    <property type="protein sequence ID" value="MST96378.1"/>
    <property type="molecule type" value="Genomic_DNA"/>
</dbReference>
<dbReference type="PROSITE" id="PS00636">
    <property type="entry name" value="DNAJ_1"/>
    <property type="match status" value="1"/>
</dbReference>
<dbReference type="PRINTS" id="PR00625">
    <property type="entry name" value="JDOMAIN"/>
</dbReference>
<feature type="domain" description="J" evidence="2">
    <location>
        <begin position="48"/>
        <end position="113"/>
    </location>
</feature>
<protein>
    <submittedName>
        <fullName evidence="3">J domain-containing protein</fullName>
    </submittedName>
</protein>
<dbReference type="SMART" id="SM00271">
    <property type="entry name" value="DnaJ"/>
    <property type="match status" value="1"/>
</dbReference>
<dbReference type="SUPFAM" id="SSF48452">
    <property type="entry name" value="TPR-like"/>
    <property type="match status" value="1"/>
</dbReference>
<reference evidence="3 4" key="1">
    <citation type="submission" date="2019-08" db="EMBL/GenBank/DDBJ databases">
        <title>In-depth cultivation of the pig gut microbiome towards novel bacterial diversity and tailored functional studies.</title>
        <authorList>
            <person name="Wylensek D."/>
            <person name="Hitch T.C.A."/>
            <person name="Clavel T."/>
        </authorList>
    </citation>
    <scope>NUCLEOTIDE SEQUENCE [LARGE SCALE GENOMIC DNA]</scope>
    <source>
        <strain evidence="3 4">BBE-744-WT-12</strain>
    </source>
</reference>
<dbReference type="InterPro" id="IPR053025">
    <property type="entry name" value="Mito_ATP_Synthase-Asso"/>
</dbReference>
<dbReference type="Proteomes" id="UP000435649">
    <property type="component" value="Unassembled WGS sequence"/>
</dbReference>
<evidence type="ECO:0000313" key="3">
    <source>
        <dbReference type="EMBL" id="MST96378.1"/>
    </source>
</evidence>
<organism evidence="3 4">
    <name type="scientific">Victivallis lenta</name>
    <dbReference type="NCBI Taxonomy" id="2606640"/>
    <lineage>
        <taxon>Bacteria</taxon>
        <taxon>Pseudomonadati</taxon>
        <taxon>Lentisphaerota</taxon>
        <taxon>Lentisphaeria</taxon>
        <taxon>Victivallales</taxon>
        <taxon>Victivallaceae</taxon>
        <taxon>Victivallis</taxon>
    </lineage>
</organism>
<proteinExistence type="predicted"/>
<evidence type="ECO:0000259" key="2">
    <source>
        <dbReference type="PROSITE" id="PS50076"/>
    </source>
</evidence>
<comment type="caution">
    <text evidence="3">The sequence shown here is derived from an EMBL/GenBank/DDBJ whole genome shotgun (WGS) entry which is preliminary data.</text>
</comment>
<gene>
    <name evidence="3" type="ORF">FYJ85_04870</name>
</gene>